<dbReference type="RefSeq" id="WP_116539868.1">
    <property type="nucleotide sequence ID" value="NZ_QAYL01000007.1"/>
</dbReference>
<feature type="chain" id="PRO_5039533067" evidence="1">
    <location>
        <begin position="35"/>
        <end position="139"/>
    </location>
</feature>
<evidence type="ECO:0000259" key="2">
    <source>
        <dbReference type="Pfam" id="PF05305"/>
    </source>
</evidence>
<feature type="signal peptide" evidence="1">
    <location>
        <begin position="1"/>
        <end position="34"/>
    </location>
</feature>
<gene>
    <name evidence="3" type="ORF">MUBE_06200</name>
</gene>
<proteinExistence type="predicted"/>
<organism evidence="3 4">
    <name type="scientific">Mycobacterium uberis</name>
    <dbReference type="NCBI Taxonomy" id="2162698"/>
    <lineage>
        <taxon>Bacteria</taxon>
        <taxon>Bacillati</taxon>
        <taxon>Actinomycetota</taxon>
        <taxon>Actinomycetes</taxon>
        <taxon>Mycobacteriales</taxon>
        <taxon>Mycobacteriaceae</taxon>
        <taxon>Mycobacterium</taxon>
    </lineage>
</organism>
<accession>A0A3E1HI93</accession>
<dbReference type="OrthoDB" id="4743565at2"/>
<dbReference type="EMBL" id="QAYL01000007">
    <property type="protein sequence ID" value="RFD26039.1"/>
    <property type="molecule type" value="Genomic_DNA"/>
</dbReference>
<evidence type="ECO:0000313" key="3">
    <source>
        <dbReference type="EMBL" id="RFD26039.1"/>
    </source>
</evidence>
<protein>
    <submittedName>
        <fullName evidence="3">DUF732 domain-containing protein</fullName>
    </submittedName>
</protein>
<evidence type="ECO:0000256" key="1">
    <source>
        <dbReference type="SAM" id="SignalP"/>
    </source>
</evidence>
<dbReference type="AlphaFoldDB" id="A0A3E1HI93"/>
<feature type="domain" description="DUF732" evidence="2">
    <location>
        <begin position="47"/>
        <end position="116"/>
    </location>
</feature>
<name>A0A3E1HI93_9MYCO</name>
<evidence type="ECO:0000313" key="4">
    <source>
        <dbReference type="Proteomes" id="UP000258522"/>
    </source>
</evidence>
<dbReference type="Proteomes" id="UP000258522">
    <property type="component" value="Unassembled WGS sequence"/>
</dbReference>
<keyword evidence="1" id="KW-0732">Signal</keyword>
<reference evidence="3 4" key="1">
    <citation type="submission" date="2018-07" db="EMBL/GenBank/DDBJ databases">
        <title>Whole genome sequence of Mycobacterium uberis.</title>
        <authorList>
            <person name="Benjak A."/>
        </authorList>
    </citation>
    <scope>NUCLEOTIDE SEQUENCE [LARGE SCALE GENOMIC DNA]</scope>
    <source>
        <strain evidence="3 4">Jura</strain>
    </source>
</reference>
<dbReference type="Pfam" id="PF05305">
    <property type="entry name" value="DUF732"/>
    <property type="match status" value="1"/>
</dbReference>
<sequence length="139" mass="14744">MNTPTRTHRRLGLLRCQPLTIHLLVATTALFTAAATFESPAEADTIDDTFIDALNNAGVNLGEPESTMAMGQSVCPMLAQLGGNFAATVQRVRGSSGMPPQMADTFTRIAISMYCPTMMAKMADGNIPVLMPVPSMPGN</sequence>
<comment type="caution">
    <text evidence="3">The sequence shown here is derived from an EMBL/GenBank/DDBJ whole genome shotgun (WGS) entry which is preliminary data.</text>
</comment>
<dbReference type="InterPro" id="IPR007969">
    <property type="entry name" value="DUF732"/>
</dbReference>
<keyword evidence="4" id="KW-1185">Reference proteome</keyword>